<name>A0ABP0QKC2_9DINO</name>
<feature type="region of interest" description="Disordered" evidence="1">
    <location>
        <begin position="60"/>
        <end position="88"/>
    </location>
</feature>
<comment type="caution">
    <text evidence="2">The sequence shown here is derived from an EMBL/GenBank/DDBJ whole genome shotgun (WGS) entry which is preliminary data.</text>
</comment>
<feature type="compositionally biased region" description="Low complexity" evidence="1">
    <location>
        <begin position="37"/>
        <end position="47"/>
    </location>
</feature>
<reference evidence="2 3" key="1">
    <citation type="submission" date="2024-02" db="EMBL/GenBank/DDBJ databases">
        <authorList>
            <person name="Chen Y."/>
            <person name="Shah S."/>
            <person name="Dougan E. K."/>
            <person name="Thang M."/>
            <person name="Chan C."/>
        </authorList>
    </citation>
    <scope>NUCLEOTIDE SEQUENCE [LARGE SCALE GENOMIC DNA]</scope>
</reference>
<protein>
    <submittedName>
        <fullName evidence="2">Uncharacterized protein</fullName>
    </submittedName>
</protein>
<sequence>MPLDPFIEDITVTAAPVSAPTDAPGPPDRDAILAERGPAGAAGPALGQCTGESLESIVVGKRETAKTGKTKPGEQVGKDSLDRSDNLELPSEQLGSCTLSISALTLVSEMTRELMGEEKDGKCDAVPHRFAANQTGRCPRLQGRGLYLSVDRPSKLWTILSIWFAKTGLEEKAAGDAVEALMKTWQTWEPKTHLKGSSRRHAIHSYLRATRWCLLADEEPVLGQLNSQP</sequence>
<gene>
    <name evidence="2" type="ORF">CCMP2556_LOCUS42750</name>
</gene>
<dbReference type="Proteomes" id="UP001642484">
    <property type="component" value="Unassembled WGS sequence"/>
</dbReference>
<evidence type="ECO:0000313" key="2">
    <source>
        <dbReference type="EMBL" id="CAK9088679.1"/>
    </source>
</evidence>
<proteinExistence type="predicted"/>
<keyword evidence="3" id="KW-1185">Reference proteome</keyword>
<feature type="compositionally biased region" description="Basic and acidic residues" evidence="1">
    <location>
        <begin position="76"/>
        <end position="86"/>
    </location>
</feature>
<evidence type="ECO:0000256" key="1">
    <source>
        <dbReference type="SAM" id="MobiDB-lite"/>
    </source>
</evidence>
<dbReference type="EMBL" id="CAXAMN010024683">
    <property type="protein sequence ID" value="CAK9088679.1"/>
    <property type="molecule type" value="Genomic_DNA"/>
</dbReference>
<feature type="region of interest" description="Disordered" evidence="1">
    <location>
        <begin position="12"/>
        <end position="48"/>
    </location>
</feature>
<accession>A0ABP0QKC2</accession>
<organism evidence="2 3">
    <name type="scientific">Durusdinium trenchii</name>
    <dbReference type="NCBI Taxonomy" id="1381693"/>
    <lineage>
        <taxon>Eukaryota</taxon>
        <taxon>Sar</taxon>
        <taxon>Alveolata</taxon>
        <taxon>Dinophyceae</taxon>
        <taxon>Suessiales</taxon>
        <taxon>Symbiodiniaceae</taxon>
        <taxon>Durusdinium</taxon>
    </lineage>
</organism>
<evidence type="ECO:0000313" key="3">
    <source>
        <dbReference type="Proteomes" id="UP001642484"/>
    </source>
</evidence>